<evidence type="ECO:0000313" key="1">
    <source>
        <dbReference type="EMBL" id="TYA78397.1"/>
    </source>
</evidence>
<gene>
    <name evidence="1" type="ORF">FUA24_08550</name>
</gene>
<sequence>MGLSPSTLFHLTSKSGLKGILKDNFKIKYCFEKLSHNEKNLEMAIPMVSFCDIKISEITEHIGKYGSYGIGLSKEWASEKGLNPLLYLTDESDFSNVLISSIRKFAQIKTENVEDRYNLTNIFRYIKVYESDLTRKGKTLKNYRFADEREWRYTPKMRANKKFKDWLLPNEYDTPEKKRIENTKLANERLYFNANQILYIIVKKESEINEIINYIKTVKGKNYTMEEVDRLTTRILSCERILNDF</sequence>
<accession>A0A5D0I7M5</accession>
<dbReference type="EMBL" id="VSDQ01000577">
    <property type="protein sequence ID" value="TYA78397.1"/>
    <property type="molecule type" value="Genomic_DNA"/>
</dbReference>
<dbReference type="Pfam" id="PF10899">
    <property type="entry name" value="AbiGi"/>
    <property type="match status" value="1"/>
</dbReference>
<dbReference type="InterPro" id="IPR021223">
    <property type="entry name" value="AbiGi"/>
</dbReference>
<protein>
    <submittedName>
        <fullName evidence="1">Uncharacterized protein</fullName>
    </submittedName>
</protein>
<dbReference type="Proteomes" id="UP000323930">
    <property type="component" value="Unassembled WGS sequence"/>
</dbReference>
<name>A0A5D0I7M5_9FLAO</name>
<dbReference type="AlphaFoldDB" id="A0A5D0I7M5"/>
<dbReference type="OrthoDB" id="680500at2"/>
<keyword evidence="2" id="KW-1185">Reference proteome</keyword>
<reference evidence="1 2" key="1">
    <citation type="submission" date="2019-08" db="EMBL/GenBank/DDBJ databases">
        <title>Seonamhaeicola sediminis sp. nov., isolated from marine sediment.</title>
        <authorList>
            <person name="Cao W.R."/>
        </authorList>
    </citation>
    <scope>NUCLEOTIDE SEQUENCE [LARGE SCALE GENOMIC DNA]</scope>
    <source>
        <strain evidence="1 2">B011</strain>
    </source>
</reference>
<comment type="caution">
    <text evidence="1">The sequence shown here is derived from an EMBL/GenBank/DDBJ whole genome shotgun (WGS) entry which is preliminary data.</text>
</comment>
<dbReference type="RefSeq" id="WP_148541355.1">
    <property type="nucleotide sequence ID" value="NZ_VSDQ01000577.1"/>
</dbReference>
<organism evidence="1 2">
    <name type="scientific">Seonamhaeicola marinus</name>
    <dbReference type="NCBI Taxonomy" id="1912246"/>
    <lineage>
        <taxon>Bacteria</taxon>
        <taxon>Pseudomonadati</taxon>
        <taxon>Bacteroidota</taxon>
        <taxon>Flavobacteriia</taxon>
        <taxon>Flavobacteriales</taxon>
        <taxon>Flavobacteriaceae</taxon>
    </lineage>
</organism>
<evidence type="ECO:0000313" key="2">
    <source>
        <dbReference type="Proteomes" id="UP000323930"/>
    </source>
</evidence>
<proteinExistence type="predicted"/>